<dbReference type="InterPro" id="IPR021099">
    <property type="entry name" value="PORR_domain"/>
</dbReference>
<dbReference type="FunCoup" id="A0A2K1J1V6">
    <property type="interactions" value="1163"/>
</dbReference>
<dbReference type="EnsemblPlants" id="Pp3c18_21300V3.1">
    <property type="protein sequence ID" value="PAC:32982380.CDS.1"/>
    <property type="gene ID" value="Pp3c18_21300"/>
</dbReference>
<organism evidence="4">
    <name type="scientific">Physcomitrium patens</name>
    <name type="common">Spreading-leaved earth moss</name>
    <name type="synonym">Physcomitrella patens</name>
    <dbReference type="NCBI Taxonomy" id="3218"/>
    <lineage>
        <taxon>Eukaryota</taxon>
        <taxon>Viridiplantae</taxon>
        <taxon>Streptophyta</taxon>
        <taxon>Embryophyta</taxon>
        <taxon>Bryophyta</taxon>
        <taxon>Bryophytina</taxon>
        <taxon>Bryopsida</taxon>
        <taxon>Funariidae</taxon>
        <taxon>Funariales</taxon>
        <taxon>Funariaceae</taxon>
        <taxon>Physcomitrium</taxon>
    </lineage>
</organism>
<evidence type="ECO:0000259" key="3">
    <source>
        <dbReference type="Pfam" id="PF11955"/>
    </source>
</evidence>
<dbReference type="KEGG" id="ppp:112295618"/>
<reference evidence="4 6" key="2">
    <citation type="journal article" date="2018" name="Plant J.">
        <title>The Physcomitrella patens chromosome-scale assembly reveals moss genome structure and evolution.</title>
        <authorList>
            <person name="Lang D."/>
            <person name="Ullrich K.K."/>
            <person name="Murat F."/>
            <person name="Fuchs J."/>
            <person name="Jenkins J."/>
            <person name="Haas F.B."/>
            <person name="Piednoel M."/>
            <person name="Gundlach H."/>
            <person name="Van Bel M."/>
            <person name="Meyberg R."/>
            <person name="Vives C."/>
            <person name="Morata J."/>
            <person name="Symeonidi A."/>
            <person name="Hiss M."/>
            <person name="Muchero W."/>
            <person name="Kamisugi Y."/>
            <person name="Saleh O."/>
            <person name="Blanc G."/>
            <person name="Decker E.L."/>
            <person name="van Gessel N."/>
            <person name="Grimwood J."/>
            <person name="Hayes R.D."/>
            <person name="Graham S.W."/>
            <person name="Gunter L.E."/>
            <person name="McDaniel S.F."/>
            <person name="Hoernstein S.N.W."/>
            <person name="Larsson A."/>
            <person name="Li F.W."/>
            <person name="Perroud P.F."/>
            <person name="Phillips J."/>
            <person name="Ranjan P."/>
            <person name="Rokshar D.S."/>
            <person name="Rothfels C.J."/>
            <person name="Schneider L."/>
            <person name="Shu S."/>
            <person name="Stevenson D.W."/>
            <person name="Thummler F."/>
            <person name="Tillich M."/>
            <person name="Villarreal Aguilar J.C."/>
            <person name="Widiez T."/>
            <person name="Wong G.K."/>
            <person name="Wymore A."/>
            <person name="Zhang Y."/>
            <person name="Zimmer A.D."/>
            <person name="Quatrano R.S."/>
            <person name="Mayer K.F.X."/>
            <person name="Goodstein D."/>
            <person name="Casacuberta J.M."/>
            <person name="Vandepoele K."/>
            <person name="Reski R."/>
            <person name="Cuming A.C."/>
            <person name="Tuskan G.A."/>
            <person name="Maumus F."/>
            <person name="Salse J."/>
            <person name="Schmutz J."/>
            <person name="Rensing S.A."/>
        </authorList>
    </citation>
    <scope>NUCLEOTIDE SEQUENCE [LARGE SCALE GENOMIC DNA]</scope>
    <source>
        <strain evidence="5 6">cv. Gransden 2004</strain>
    </source>
</reference>
<evidence type="ECO:0000256" key="2">
    <source>
        <dbReference type="SAM" id="MobiDB-lite"/>
    </source>
</evidence>
<dbReference type="EMBL" id="ABEU02000018">
    <property type="protein sequence ID" value="PNR35511.1"/>
    <property type="molecule type" value="Genomic_DNA"/>
</dbReference>
<protein>
    <recommendedName>
        <fullName evidence="3">PORR domain-containing protein</fullName>
    </recommendedName>
</protein>
<proteinExistence type="predicted"/>
<evidence type="ECO:0000313" key="6">
    <source>
        <dbReference type="Proteomes" id="UP000006727"/>
    </source>
</evidence>
<feature type="coiled-coil region" evidence="1">
    <location>
        <begin position="245"/>
        <end position="279"/>
    </location>
</feature>
<evidence type="ECO:0000313" key="5">
    <source>
        <dbReference type="EnsemblPlants" id="PAC:32982380.CDS.1"/>
    </source>
</evidence>
<feature type="region of interest" description="Disordered" evidence="2">
    <location>
        <begin position="429"/>
        <end position="481"/>
    </location>
</feature>
<evidence type="ECO:0000256" key="1">
    <source>
        <dbReference type="SAM" id="Coils"/>
    </source>
</evidence>
<dbReference type="PaxDb" id="3218-PP1S33_98V6.1"/>
<name>A0A2K1J1V6_PHYPA</name>
<reference evidence="5" key="3">
    <citation type="submission" date="2020-12" db="UniProtKB">
        <authorList>
            <consortium name="EnsemblPlants"/>
        </authorList>
    </citation>
    <scope>IDENTIFICATION</scope>
</reference>
<dbReference type="EnsemblPlants" id="Pp3c18_21300V3.2">
    <property type="protein sequence ID" value="PAC:32982381.CDS.1"/>
    <property type="gene ID" value="Pp3c18_21300"/>
</dbReference>
<dbReference type="AlphaFoldDB" id="A0A2K1J1V6"/>
<dbReference type="RefSeq" id="XP_024403204.1">
    <property type="nucleotide sequence ID" value="XM_024547436.2"/>
</dbReference>
<dbReference type="OMA" id="CAVIHEM"/>
<gene>
    <name evidence="5" type="primary">LOC112295618</name>
    <name evidence="4" type="ORF">PHYPA_023411</name>
</gene>
<feature type="compositionally biased region" description="Acidic residues" evidence="2">
    <location>
        <begin position="430"/>
        <end position="456"/>
    </location>
</feature>
<sequence>MAMALRASMAVGGRFSSDRSLSSNFVSAPGAAAESVALGRQLFLGCTQSLRCFVPPNCRSVPNGKRLLTTAVIKRQKDYKLDAVIQGEKKLKRVQKIKDILVKQPGQVMSLRDLGKFRRQLGLDGKKKVIALLRKFPAVFEVYEEGCTAKYFRFTPVAKKQYREEARLKKEVEDVAVTRLRKLLMMSVDKSIAIQKIKHIRRDLGLPDDFDKSDFLSRHSQYFKVGTCALGPLLILEEWDPALAVTALEKAAQEKVRARQELEEELARSLGEEIEEEESLLARTPRFQSKKTLNLPKGQQVKKADRLRLLKFQELPSISPYADKTDLDRASPVAEKAAVLVVHELLSLTSEKKILVDHLTHFRSDFKFSQRIRSMLIRHPEYFYVSLKGTRDSVFLREAYQDSELKEKDVLVLLKERLLELVKNEKLDEVSDGDEDDDDEVGDDNWDDDDDDDDDNLVGVAGMASVQPQKWQVPTAPKERW</sequence>
<evidence type="ECO:0000313" key="4">
    <source>
        <dbReference type="EMBL" id="PNR35511.1"/>
    </source>
</evidence>
<dbReference type="GeneID" id="112295618"/>
<dbReference type="OrthoDB" id="2019558at2759"/>
<reference evidence="4 6" key="1">
    <citation type="journal article" date="2008" name="Science">
        <title>The Physcomitrella genome reveals evolutionary insights into the conquest of land by plants.</title>
        <authorList>
            <person name="Rensing S."/>
            <person name="Lang D."/>
            <person name="Zimmer A."/>
            <person name="Terry A."/>
            <person name="Salamov A."/>
            <person name="Shapiro H."/>
            <person name="Nishiyama T."/>
            <person name="Perroud P.-F."/>
            <person name="Lindquist E."/>
            <person name="Kamisugi Y."/>
            <person name="Tanahashi T."/>
            <person name="Sakakibara K."/>
            <person name="Fujita T."/>
            <person name="Oishi K."/>
            <person name="Shin-I T."/>
            <person name="Kuroki Y."/>
            <person name="Toyoda A."/>
            <person name="Suzuki Y."/>
            <person name="Hashimoto A."/>
            <person name="Yamaguchi K."/>
            <person name="Sugano A."/>
            <person name="Kohara Y."/>
            <person name="Fujiyama A."/>
            <person name="Anterola A."/>
            <person name="Aoki S."/>
            <person name="Ashton N."/>
            <person name="Barbazuk W.B."/>
            <person name="Barker E."/>
            <person name="Bennetzen J."/>
            <person name="Bezanilla M."/>
            <person name="Blankenship R."/>
            <person name="Cho S.H."/>
            <person name="Dutcher S."/>
            <person name="Estelle M."/>
            <person name="Fawcett J.A."/>
            <person name="Gundlach H."/>
            <person name="Hanada K."/>
            <person name="Heyl A."/>
            <person name="Hicks K.A."/>
            <person name="Hugh J."/>
            <person name="Lohr M."/>
            <person name="Mayer K."/>
            <person name="Melkozernov A."/>
            <person name="Murata T."/>
            <person name="Nelson D."/>
            <person name="Pils B."/>
            <person name="Prigge M."/>
            <person name="Reiss B."/>
            <person name="Renner T."/>
            <person name="Rombauts S."/>
            <person name="Rushton P."/>
            <person name="Sanderfoot A."/>
            <person name="Schween G."/>
            <person name="Shiu S.-H."/>
            <person name="Stueber K."/>
            <person name="Theodoulou F.L."/>
            <person name="Tu H."/>
            <person name="Van de Peer Y."/>
            <person name="Verrier P.J."/>
            <person name="Waters E."/>
            <person name="Wood A."/>
            <person name="Yang L."/>
            <person name="Cove D."/>
            <person name="Cuming A."/>
            <person name="Hasebe M."/>
            <person name="Lucas S."/>
            <person name="Mishler D.B."/>
            <person name="Reski R."/>
            <person name="Grigoriev I."/>
            <person name="Quatrano R.S."/>
            <person name="Boore J.L."/>
        </authorList>
    </citation>
    <scope>NUCLEOTIDE SEQUENCE [LARGE SCALE GENOMIC DNA]</scope>
    <source>
        <strain evidence="5 6">cv. Gransden 2004</strain>
    </source>
</reference>
<dbReference type="Proteomes" id="UP000006727">
    <property type="component" value="Chromosome 18"/>
</dbReference>
<dbReference type="InterPro" id="IPR045040">
    <property type="entry name" value="PORR_fam"/>
</dbReference>
<accession>A0A2K1J1V6</accession>
<keyword evidence="6" id="KW-1185">Reference proteome</keyword>
<dbReference type="Gramene" id="Pp3c18_21300V3.1">
    <property type="protein sequence ID" value="PAC:32982380.CDS.1"/>
    <property type="gene ID" value="Pp3c18_21300"/>
</dbReference>
<dbReference type="Gramene" id="Pp3c18_21300V3.2">
    <property type="protein sequence ID" value="PAC:32982381.CDS.1"/>
    <property type="gene ID" value="Pp3c18_21300"/>
</dbReference>
<dbReference type="RefSeq" id="XP_024403203.1">
    <property type="nucleotide sequence ID" value="XM_024547435.2"/>
</dbReference>
<feature type="domain" description="PORR" evidence="3">
    <location>
        <begin position="77"/>
        <end position="425"/>
    </location>
</feature>
<dbReference type="GO" id="GO:0003723">
    <property type="term" value="F:RNA binding"/>
    <property type="evidence" value="ECO:0007669"/>
    <property type="project" value="InterPro"/>
</dbReference>
<dbReference type="PANTHER" id="PTHR31476:SF4">
    <property type="entry name" value="PROTEIN WHAT'S THIS FACTOR 1 HOMOLOG, CHLOROPLASTIC"/>
    <property type="match status" value="1"/>
</dbReference>
<dbReference type="Pfam" id="PF11955">
    <property type="entry name" value="PORR"/>
    <property type="match status" value="1"/>
</dbReference>
<keyword evidence="1" id="KW-0175">Coiled coil</keyword>
<dbReference type="PANTHER" id="PTHR31476">
    <property type="entry name" value="PROTEIN WHAT'S THIS FACTOR 1 HOMOLOG, CHLOROPLASTIC"/>
    <property type="match status" value="1"/>
</dbReference>